<dbReference type="InterPro" id="IPR034593">
    <property type="entry name" value="DgoD-like"/>
</dbReference>
<dbReference type="KEGG" id="hgi:ABY42_18655"/>
<dbReference type="SFLD" id="SFLDG00179">
    <property type="entry name" value="mandelate_racemase"/>
    <property type="match status" value="1"/>
</dbReference>
<dbReference type="InterPro" id="IPR013341">
    <property type="entry name" value="Mandelate_racemase_N_dom"/>
</dbReference>
<evidence type="ECO:0000256" key="1">
    <source>
        <dbReference type="ARBA" id="ARBA00023239"/>
    </source>
</evidence>
<dbReference type="InterPro" id="IPR036849">
    <property type="entry name" value="Enolase-like_C_sf"/>
</dbReference>
<dbReference type="PANTHER" id="PTHR48080">
    <property type="entry name" value="D-GALACTONATE DEHYDRATASE-RELATED"/>
    <property type="match status" value="1"/>
</dbReference>
<keyword evidence="3" id="KW-0614">Plasmid</keyword>
<dbReference type="PATRIC" id="fig|35746.4.peg.4100"/>
<gene>
    <name evidence="3" type="ORF">ABY42_18655</name>
</gene>
<dbReference type="GeneID" id="25248014"/>
<protein>
    <recommendedName>
        <fullName evidence="2">Mandelate racemase/muconate lactonizing enzyme C-terminal domain-containing protein</fullName>
    </recommendedName>
</protein>
<accession>A0A0K1IZG8</accession>
<dbReference type="InterPro" id="IPR029065">
    <property type="entry name" value="Enolase_C-like"/>
</dbReference>
<keyword evidence="1" id="KW-0456">Lyase</keyword>
<name>A0A0K1IZG8_HALGI</name>
<evidence type="ECO:0000259" key="2">
    <source>
        <dbReference type="SMART" id="SM00922"/>
    </source>
</evidence>
<dbReference type="Proteomes" id="UP000066124">
    <property type="component" value="Plasmid pHG3"/>
</dbReference>
<feature type="domain" description="Mandelate racemase/muconate lactonizing enzyme C-terminal" evidence="2">
    <location>
        <begin position="144"/>
        <end position="251"/>
    </location>
</feature>
<dbReference type="Pfam" id="PF02746">
    <property type="entry name" value="MR_MLE_N"/>
    <property type="match status" value="1"/>
</dbReference>
<dbReference type="InterPro" id="IPR029017">
    <property type="entry name" value="Enolase-like_N"/>
</dbReference>
<dbReference type="PANTHER" id="PTHR48080:SF2">
    <property type="entry name" value="D-GALACTONATE DEHYDRATASE"/>
    <property type="match status" value="1"/>
</dbReference>
<dbReference type="SUPFAM" id="SSF54826">
    <property type="entry name" value="Enolase N-terminal domain-like"/>
    <property type="match status" value="1"/>
</dbReference>
<organism evidence="3 4">
    <name type="scientific">Haloferax gibbonsii</name>
    <dbReference type="NCBI Taxonomy" id="35746"/>
    <lineage>
        <taxon>Archaea</taxon>
        <taxon>Methanobacteriati</taxon>
        <taxon>Methanobacteriota</taxon>
        <taxon>Stenosarchaea group</taxon>
        <taxon>Halobacteria</taxon>
        <taxon>Halobacteriales</taxon>
        <taxon>Haloferacaceae</taxon>
        <taxon>Haloferax</taxon>
    </lineage>
</organism>
<dbReference type="EMBL" id="CP011950">
    <property type="protein sequence ID" value="AKU09839.1"/>
    <property type="molecule type" value="Genomic_DNA"/>
</dbReference>
<dbReference type="InterPro" id="IPR013342">
    <property type="entry name" value="Mandelate_racemase_C"/>
</dbReference>
<dbReference type="Gene3D" id="3.30.390.10">
    <property type="entry name" value="Enolase-like, N-terminal domain"/>
    <property type="match status" value="1"/>
</dbReference>
<evidence type="ECO:0000313" key="3">
    <source>
        <dbReference type="EMBL" id="AKU09839.1"/>
    </source>
</evidence>
<proteinExistence type="predicted"/>
<dbReference type="SFLD" id="SFLDS00001">
    <property type="entry name" value="Enolase"/>
    <property type="match status" value="1"/>
</dbReference>
<evidence type="ECO:0000313" key="4">
    <source>
        <dbReference type="Proteomes" id="UP000066124"/>
    </source>
</evidence>
<dbReference type="Pfam" id="PF13378">
    <property type="entry name" value="MR_MLE_C"/>
    <property type="match status" value="1"/>
</dbReference>
<dbReference type="AlphaFoldDB" id="A0A0K1IZG8"/>
<dbReference type="RefSeq" id="WP_082220743.1">
    <property type="nucleotide sequence ID" value="NZ_CP011950.1"/>
</dbReference>
<dbReference type="SUPFAM" id="SSF51604">
    <property type="entry name" value="Enolase C-terminal domain-like"/>
    <property type="match status" value="1"/>
</dbReference>
<reference evidence="4" key="1">
    <citation type="journal article" date="2015" name="J. Biotechnol.">
        <title>Complete genome sequence of Haloferax gibbonsii strain ARA6, a potential producer of polyhydroxyalkanoates and halocins isolated from Araruama, Rio de Janeiro, Brasil.</title>
        <authorList>
            <person name="Pinto L.H."/>
            <person name="D'Alincourt Carvalho-Assef A.P."/>
            <person name="Vieira R.P."/>
            <person name="Clementino M.M."/>
            <person name="Albano R.M."/>
        </authorList>
    </citation>
    <scope>NUCLEOTIDE SEQUENCE [LARGE SCALE GENOMIC DNA]</scope>
    <source>
        <strain evidence="4">ARA6</strain>
        <plasmid evidence="4">Plasmid pHG3</plasmid>
    </source>
</reference>
<dbReference type="SMART" id="SM00922">
    <property type="entry name" value="MR_MLE"/>
    <property type="match status" value="1"/>
</dbReference>
<geneLocation type="plasmid" evidence="3 4">
    <name>pHG3</name>
</geneLocation>
<dbReference type="GO" id="GO:0016829">
    <property type="term" value="F:lyase activity"/>
    <property type="evidence" value="ECO:0007669"/>
    <property type="project" value="UniProtKB-KW"/>
</dbReference>
<dbReference type="CDD" id="cd03316">
    <property type="entry name" value="MR_like"/>
    <property type="match status" value="1"/>
</dbReference>
<sequence length="397" mass="44624">MEVTDVETTLVRARGTIDSDNRSSAVDGWHYCFVEIHTDEGITGVGEATAPGMERATEMAVHDLSRHLLGRDPRGIEAHWERLYNGYSWNWGPVSMTALSGIEMALWDILGKYHDVRVCDLLGGPSDERIPVYINGGWDYEAPPENFVEKVEARLDRGYTVMKFDPFYDDGERAWPTRNQREKAVARVEAVRDAVGKKVELGIESHGILAPQAAVDCAELIEPFDPLFIEEPVPPENHDAMRRIRNRVNIPVATGERLLTTRDYRDFFQHPTPADIVQPDVNNCGGILQLKKIAAMAHAEYIPVAPHNSRGPVATAAAAHAATTIPNFFILEYIPDQPAWRQELLVDEETVEDGFYHLPEGPGLGIELDHDVFESYPYQKSSRAKTSYNNGYRDVWN</sequence>
<dbReference type="Gene3D" id="3.20.20.120">
    <property type="entry name" value="Enolase-like C-terminal domain"/>
    <property type="match status" value="1"/>
</dbReference>